<keyword evidence="1" id="KW-0862">Zinc</keyword>
<comment type="caution">
    <text evidence="4">The sequence shown here is derived from an EMBL/GenBank/DDBJ whole genome shotgun (WGS) entry which is preliminary data.</text>
</comment>
<reference evidence="4" key="1">
    <citation type="submission" date="2022-11" db="EMBL/GenBank/DDBJ databases">
        <authorList>
            <person name="Scott C."/>
            <person name="Bruce N."/>
        </authorList>
    </citation>
    <scope>NUCLEOTIDE SEQUENCE</scope>
</reference>
<evidence type="ECO:0000313" key="5">
    <source>
        <dbReference type="Proteomes" id="UP000838763"/>
    </source>
</evidence>
<dbReference type="AlphaFoldDB" id="A0A9P1H1V2"/>
<dbReference type="EMBL" id="CALLCH030000012">
    <property type="protein sequence ID" value="CAI4215117.1"/>
    <property type="molecule type" value="Genomic_DNA"/>
</dbReference>
<keyword evidence="5" id="KW-1185">Reference proteome</keyword>
<proteinExistence type="predicted"/>
<accession>A0A9P1H1V2</accession>
<feature type="region of interest" description="Disordered" evidence="2">
    <location>
        <begin position="1"/>
        <end position="145"/>
    </location>
</feature>
<sequence length="396" mass="42792">MGSGEADNMDEASLNSGSEEGEVFEAEALSGDICEDPDDSESDQTGGEEAGEDDEDGDEENGGEDKKAGEEEDGEDEEEDDSEEGEEASDGGVEENCSNLDSERIAGEPAESLQGSRPGIWHPQQEEKARKGGGESGASKHKVNPSLNGVAEVSTIASPNLSTITQNGTMPPKITQGKPRRSPIPTGTKIFDVSIANHPAIETSDAILYGEPLTMETSTKSRLYSRLCSLCGEEGHYVSDCSRNGALYETKTWRLETLQKCVDKTSRQGPISEFKSITLTATPRAPYEMRRPELVGKTFNNISFDSDDSDEANFLADRVQPKKPLGRIDLSTNIQFADTSNPAPISPAPRPRRVRLQEAGHRTAAVRCTHCPHGHRYRLLLPDAAAFTMCPSTRAS</sequence>
<organism evidence="4 5">
    <name type="scientific">Parascedosporium putredinis</name>
    <dbReference type="NCBI Taxonomy" id="1442378"/>
    <lineage>
        <taxon>Eukaryota</taxon>
        <taxon>Fungi</taxon>
        <taxon>Dikarya</taxon>
        <taxon>Ascomycota</taxon>
        <taxon>Pezizomycotina</taxon>
        <taxon>Sordariomycetes</taxon>
        <taxon>Hypocreomycetidae</taxon>
        <taxon>Microascales</taxon>
        <taxon>Microascaceae</taxon>
        <taxon>Parascedosporium</taxon>
    </lineage>
</organism>
<dbReference type="OrthoDB" id="7608935at2759"/>
<evidence type="ECO:0000256" key="2">
    <source>
        <dbReference type="SAM" id="MobiDB-lite"/>
    </source>
</evidence>
<feature type="compositionally biased region" description="Acidic residues" evidence="2">
    <location>
        <begin position="70"/>
        <end position="93"/>
    </location>
</feature>
<keyword evidence="1" id="KW-0479">Metal-binding</keyword>
<gene>
    <name evidence="4" type="ORF">PPNO1_LOCUS4837</name>
</gene>
<feature type="compositionally biased region" description="Acidic residues" evidence="2">
    <location>
        <begin position="49"/>
        <end position="62"/>
    </location>
</feature>
<feature type="domain" description="CCHC-type" evidence="3">
    <location>
        <begin position="228"/>
        <end position="241"/>
    </location>
</feature>
<evidence type="ECO:0000313" key="4">
    <source>
        <dbReference type="EMBL" id="CAI4215117.1"/>
    </source>
</evidence>
<dbReference type="InterPro" id="IPR036875">
    <property type="entry name" value="Znf_CCHC_sf"/>
</dbReference>
<dbReference type="Proteomes" id="UP000838763">
    <property type="component" value="Unassembled WGS sequence"/>
</dbReference>
<evidence type="ECO:0000259" key="3">
    <source>
        <dbReference type="PROSITE" id="PS50158"/>
    </source>
</evidence>
<name>A0A9P1H1V2_9PEZI</name>
<dbReference type="InterPro" id="IPR001878">
    <property type="entry name" value="Znf_CCHC"/>
</dbReference>
<feature type="compositionally biased region" description="Basic and acidic residues" evidence="2">
    <location>
        <begin position="124"/>
        <end position="133"/>
    </location>
</feature>
<keyword evidence="1" id="KW-0863">Zinc-finger</keyword>
<feature type="compositionally biased region" description="Acidic residues" evidence="2">
    <location>
        <begin position="33"/>
        <end position="42"/>
    </location>
</feature>
<dbReference type="SUPFAM" id="SSF57756">
    <property type="entry name" value="Retrovirus zinc finger-like domains"/>
    <property type="match status" value="1"/>
</dbReference>
<dbReference type="PROSITE" id="PS50158">
    <property type="entry name" value="ZF_CCHC"/>
    <property type="match status" value="1"/>
</dbReference>
<dbReference type="GO" id="GO:0008270">
    <property type="term" value="F:zinc ion binding"/>
    <property type="evidence" value="ECO:0007669"/>
    <property type="project" value="UniProtKB-KW"/>
</dbReference>
<dbReference type="GO" id="GO:0003676">
    <property type="term" value="F:nucleic acid binding"/>
    <property type="evidence" value="ECO:0007669"/>
    <property type="project" value="InterPro"/>
</dbReference>
<feature type="region of interest" description="Disordered" evidence="2">
    <location>
        <begin position="162"/>
        <end position="185"/>
    </location>
</feature>
<protein>
    <recommendedName>
        <fullName evidence="3">CCHC-type domain-containing protein</fullName>
    </recommendedName>
</protein>
<evidence type="ECO:0000256" key="1">
    <source>
        <dbReference type="PROSITE-ProRule" id="PRU00047"/>
    </source>
</evidence>